<dbReference type="InterPro" id="IPR003462">
    <property type="entry name" value="ODC_Mu_crystall"/>
</dbReference>
<dbReference type="Proteomes" id="UP000182237">
    <property type="component" value="Chromosome I"/>
</dbReference>
<dbReference type="InterPro" id="IPR023401">
    <property type="entry name" value="ODC_N"/>
</dbReference>
<proteinExistence type="predicted"/>
<dbReference type="AlphaFoldDB" id="A0A1H1M974"/>
<dbReference type="PIRSF" id="PIRSF001439">
    <property type="entry name" value="CryM"/>
    <property type="match status" value="1"/>
</dbReference>
<dbReference type="InterPro" id="IPR036291">
    <property type="entry name" value="NAD(P)-bd_dom_sf"/>
</dbReference>
<dbReference type="SUPFAM" id="SSF51735">
    <property type="entry name" value="NAD(P)-binding Rossmann-fold domains"/>
    <property type="match status" value="1"/>
</dbReference>
<accession>A0A1H1M974</accession>
<dbReference type="GO" id="GO:0005737">
    <property type="term" value="C:cytoplasm"/>
    <property type="evidence" value="ECO:0007669"/>
    <property type="project" value="TreeGrafter"/>
</dbReference>
<dbReference type="eggNOG" id="COG2423">
    <property type="taxonomic scope" value="Bacteria"/>
</dbReference>
<dbReference type="Pfam" id="PF02423">
    <property type="entry name" value="OCD_Mu_crystall"/>
    <property type="match status" value="1"/>
</dbReference>
<dbReference type="Gene3D" id="3.30.1780.10">
    <property type="entry name" value="ornithine cyclodeaminase, domain 1"/>
    <property type="match status" value="1"/>
</dbReference>
<evidence type="ECO:0000313" key="2">
    <source>
        <dbReference type="Proteomes" id="UP000182237"/>
    </source>
</evidence>
<dbReference type="OrthoDB" id="4311033at2"/>
<dbReference type="STRING" id="1203190.GCA_000312345_00311"/>
<dbReference type="PANTHER" id="PTHR13812">
    <property type="entry name" value="KETIMINE REDUCTASE MU-CRYSTALLIN"/>
    <property type="match status" value="1"/>
</dbReference>
<reference evidence="1 2" key="1">
    <citation type="submission" date="2016-10" db="EMBL/GenBank/DDBJ databases">
        <authorList>
            <person name="de Groot N.N."/>
        </authorList>
    </citation>
    <scope>NUCLEOTIDE SEQUENCE [LARGE SCALE GENOMIC DNA]</scope>
    <source>
        <strain evidence="1 2">DSM 45434</strain>
    </source>
</reference>
<gene>
    <name evidence="1" type="ORF">SAMN04488539_0462</name>
</gene>
<keyword evidence="2" id="KW-1185">Reference proteome</keyword>
<dbReference type="Gene3D" id="3.40.50.720">
    <property type="entry name" value="NAD(P)-binding Rossmann-like Domain"/>
    <property type="match status" value="1"/>
</dbReference>
<name>A0A1H1M974_9CORY</name>
<protein>
    <submittedName>
        <fullName evidence="1">Ornithine cyclodeaminase</fullName>
    </submittedName>
</protein>
<sequence length="300" mass="31116">MRILTHDDVHAALTPAEAVDALRQALRDGYDPATDQPRTKVPLHRGEMQLLPSTLPRVSGVKILAVQPEDHDPALPLIQGQYLLIDGTTLTPLSLLDGTALTTLRTPAVSLAGVTDFLPGAVSPLKVVIIGTGAQGRGHAVAVESVVGAEGASISFVSRTEADLGHPWLRAGSAEAAAALKAADLVVCATTATSLILARDDVRPDAIIIAVGSHTTDARELASDLMGAAHVIVEDVDAALREAGDVTLAIGEGALAASDLIPMKDVVTGAVELGRDRPIVFKTVGMPWEDLVVADAVYRA</sequence>
<evidence type="ECO:0000313" key="1">
    <source>
        <dbReference type="EMBL" id="SDR82945.1"/>
    </source>
</evidence>
<organism evidence="1 2">
    <name type="scientific">Corynebacterium timonense</name>
    <dbReference type="NCBI Taxonomy" id="441500"/>
    <lineage>
        <taxon>Bacteria</taxon>
        <taxon>Bacillati</taxon>
        <taxon>Actinomycetota</taxon>
        <taxon>Actinomycetes</taxon>
        <taxon>Mycobacteriales</taxon>
        <taxon>Corynebacteriaceae</taxon>
        <taxon>Corynebacterium</taxon>
    </lineage>
</organism>
<dbReference type="RefSeq" id="WP_019193180.1">
    <property type="nucleotide sequence ID" value="NZ_LT629765.1"/>
</dbReference>
<dbReference type="EMBL" id="LT629765">
    <property type="protein sequence ID" value="SDR82945.1"/>
    <property type="molecule type" value="Genomic_DNA"/>
</dbReference>
<dbReference type="PANTHER" id="PTHR13812:SF19">
    <property type="entry name" value="KETIMINE REDUCTASE MU-CRYSTALLIN"/>
    <property type="match status" value="1"/>
</dbReference>